<feature type="compositionally biased region" description="Polar residues" evidence="1">
    <location>
        <begin position="195"/>
        <end position="208"/>
    </location>
</feature>
<proteinExistence type="predicted"/>
<evidence type="ECO:0000313" key="2">
    <source>
        <dbReference type="EMBL" id="EMF08320.1"/>
    </source>
</evidence>
<name>M3C8X3_SPHMS</name>
<dbReference type="GeneID" id="27898065"/>
<feature type="region of interest" description="Disordered" evidence="1">
    <location>
        <begin position="70"/>
        <end position="96"/>
    </location>
</feature>
<reference evidence="2 3" key="1">
    <citation type="journal article" date="2012" name="PLoS Pathog.">
        <title>Diverse lifestyles and strategies of plant pathogenesis encoded in the genomes of eighteen Dothideomycetes fungi.</title>
        <authorList>
            <person name="Ohm R.A."/>
            <person name="Feau N."/>
            <person name="Henrissat B."/>
            <person name="Schoch C.L."/>
            <person name="Horwitz B.A."/>
            <person name="Barry K.W."/>
            <person name="Condon B.J."/>
            <person name="Copeland A.C."/>
            <person name="Dhillon B."/>
            <person name="Glaser F."/>
            <person name="Hesse C.N."/>
            <person name="Kosti I."/>
            <person name="LaButti K."/>
            <person name="Lindquist E.A."/>
            <person name="Lucas S."/>
            <person name="Salamov A.A."/>
            <person name="Bradshaw R.E."/>
            <person name="Ciuffetti L."/>
            <person name="Hamelin R.C."/>
            <person name="Kema G.H.J."/>
            <person name="Lawrence C."/>
            <person name="Scott J.A."/>
            <person name="Spatafora J.W."/>
            <person name="Turgeon B.G."/>
            <person name="de Wit P.J.G.M."/>
            <person name="Zhong S."/>
            <person name="Goodwin S.B."/>
            <person name="Grigoriev I.V."/>
        </authorList>
    </citation>
    <scope>NUCLEOTIDE SEQUENCE [LARGE SCALE GENOMIC DNA]</scope>
    <source>
        <strain evidence="2 3">SO2202</strain>
    </source>
</reference>
<sequence length="370" mass="40741">MLLTIKGLLTRGRPIANAEERNQHESNSNSHNPPSIPSAATAISTLQSDKCVSKDSAKFRFASIPPEVVLGGISNQPPPPPLPSWGNKNTPKTTTKKKYRISMRDFLKSDDYDHDNDNEEEEERGSVIWVQRIVPSPPPLLPTELPIYEMNMSAKYQLARRPAVRRRSNSPLGLQSNPLPSLINPGHRALELLGQLSSDGGSTDNTDQNDVDSGRMRRRRRSSSRERDHSGLPPLECQKTKTTTTMQDSSFGREPEAVDPRPPLVDTTATSTSFAPSLSPFPCMAASSSSSSGEHDEDDDEKLMDTILDTKIEESSPQQQQQQTAEPQVYIRLWKDVIVRQEKKDAARIFGSSSCGKRVAGVAAGMGNRG</sequence>
<organism evidence="2 3">
    <name type="scientific">Sphaerulina musiva (strain SO2202)</name>
    <name type="common">Poplar stem canker fungus</name>
    <name type="synonym">Septoria musiva</name>
    <dbReference type="NCBI Taxonomy" id="692275"/>
    <lineage>
        <taxon>Eukaryota</taxon>
        <taxon>Fungi</taxon>
        <taxon>Dikarya</taxon>
        <taxon>Ascomycota</taxon>
        <taxon>Pezizomycotina</taxon>
        <taxon>Dothideomycetes</taxon>
        <taxon>Dothideomycetidae</taxon>
        <taxon>Mycosphaerellales</taxon>
        <taxon>Mycosphaerellaceae</taxon>
        <taxon>Sphaerulina</taxon>
    </lineage>
</organism>
<feature type="compositionally biased region" description="Polar residues" evidence="1">
    <location>
        <begin position="267"/>
        <end position="276"/>
    </location>
</feature>
<keyword evidence="3" id="KW-1185">Reference proteome</keyword>
<dbReference type="RefSeq" id="XP_016756441.1">
    <property type="nucleotide sequence ID" value="XM_016900928.1"/>
</dbReference>
<accession>M3C8X3</accession>
<evidence type="ECO:0000256" key="1">
    <source>
        <dbReference type="SAM" id="MobiDB-lite"/>
    </source>
</evidence>
<feature type="compositionally biased region" description="Polar residues" evidence="1">
    <location>
        <begin position="240"/>
        <end position="250"/>
    </location>
</feature>
<gene>
    <name evidence="2" type="ORF">SEPMUDRAFT_111677</name>
</gene>
<feature type="region of interest" description="Disordered" evidence="1">
    <location>
        <begin position="160"/>
        <end position="300"/>
    </location>
</feature>
<dbReference type="HOGENOM" id="CLU_748355_0_0_1"/>
<dbReference type="Proteomes" id="UP000016931">
    <property type="component" value="Unassembled WGS sequence"/>
</dbReference>
<feature type="compositionally biased region" description="Polar residues" evidence="1">
    <location>
        <begin position="169"/>
        <end position="179"/>
    </location>
</feature>
<dbReference type="EMBL" id="KB456271">
    <property type="protein sequence ID" value="EMF08320.1"/>
    <property type="molecule type" value="Genomic_DNA"/>
</dbReference>
<feature type="region of interest" description="Disordered" evidence="1">
    <location>
        <begin position="14"/>
        <end position="41"/>
    </location>
</feature>
<dbReference type="AlphaFoldDB" id="M3C8X3"/>
<protein>
    <submittedName>
        <fullName evidence="2">Uncharacterized protein</fullName>
    </submittedName>
</protein>
<evidence type="ECO:0000313" key="3">
    <source>
        <dbReference type="Proteomes" id="UP000016931"/>
    </source>
</evidence>